<dbReference type="RefSeq" id="WP_072723881.1">
    <property type="nucleotide sequence ID" value="NZ_FQXH01000007.1"/>
</dbReference>
<gene>
    <name evidence="2" type="ORF">SAMN02744040_00809</name>
</gene>
<accession>A0A1M5Q6A7</accession>
<organism evidence="2 3">
    <name type="scientific">Tepidibacter thalassicus DSM 15285</name>
    <dbReference type="NCBI Taxonomy" id="1123350"/>
    <lineage>
        <taxon>Bacteria</taxon>
        <taxon>Bacillati</taxon>
        <taxon>Bacillota</taxon>
        <taxon>Clostridia</taxon>
        <taxon>Peptostreptococcales</taxon>
        <taxon>Peptostreptococcaceae</taxon>
        <taxon>Tepidibacter</taxon>
    </lineage>
</organism>
<dbReference type="EMBL" id="FQXH01000007">
    <property type="protein sequence ID" value="SHH09301.1"/>
    <property type="molecule type" value="Genomic_DNA"/>
</dbReference>
<dbReference type="Pfam" id="PF13320">
    <property type="entry name" value="GH123_cat"/>
    <property type="match status" value="1"/>
</dbReference>
<proteinExistence type="predicted"/>
<dbReference type="InterPro" id="IPR025150">
    <property type="entry name" value="GH123_cat"/>
</dbReference>
<evidence type="ECO:0000313" key="3">
    <source>
        <dbReference type="Proteomes" id="UP000242520"/>
    </source>
</evidence>
<feature type="domain" description="Glycoside hydrolase 123 catalytic" evidence="1">
    <location>
        <begin position="181"/>
        <end position="525"/>
    </location>
</feature>
<evidence type="ECO:0000259" key="1">
    <source>
        <dbReference type="Pfam" id="PF13320"/>
    </source>
</evidence>
<sequence>MNIKYAVLDSSYKHIKYGDISRNIWEKNNMEITVAKQEKFAFQIMLNCDEEIYCLLDKNNNLSWKGLKNRLRLDLKLDKELEKYFNISFLGYVKDDTGILVSDPILRESGLLIEEEISQMIWVEGVIPFFWENKNIDISIEIYSQCGFEDEEKIGTIKVKVNVMDICLSPLNKFDFYLDLWQHPSNWARMYKVSFWSKDHWEIIKNYLKELASIGEKVITVIVSDFPWAGQSCYKFQKNASNLFEHNMVKIIKNKNGKLLCDFSVLDKYINMCMELGIDKEIDLFGLLGNWDAFDFGNPIRDYKDPIRLNYYDEDSGTFKYIKTKEELKTYITLLFDHLIEKGWWDKIYVMSDEPNNSDVFNECVEFINSCSKEYKVLYKTAVHDGKFMKKSFRKVDSFSLSLPLIISNLDSLHEIRRYFNEKMGKFTWYVCCFPQRPNNFISSPFIESRLIGWFTYYFGLDGFLRWDYAIWPNNPWNEPSYKFPKWKAGDMFFVYPGYDLKPVRSVRWENLRFGIQDYQLFRLLEEKGFSKEEIEEKFMEKVLGKKGYMEAPSDRSVELDYKIEYNLYNEIRKSIMEKLL</sequence>
<dbReference type="STRING" id="1123350.SAMN02744040_00809"/>
<dbReference type="OrthoDB" id="197680at2"/>
<reference evidence="3" key="1">
    <citation type="submission" date="2016-11" db="EMBL/GenBank/DDBJ databases">
        <authorList>
            <person name="Varghese N."/>
            <person name="Submissions S."/>
        </authorList>
    </citation>
    <scope>NUCLEOTIDE SEQUENCE [LARGE SCALE GENOMIC DNA]</scope>
    <source>
        <strain evidence="3">DSM 15285</strain>
    </source>
</reference>
<keyword evidence="3" id="KW-1185">Reference proteome</keyword>
<dbReference type="Proteomes" id="UP000242520">
    <property type="component" value="Unassembled WGS sequence"/>
</dbReference>
<name>A0A1M5Q6A7_9FIRM</name>
<evidence type="ECO:0000313" key="2">
    <source>
        <dbReference type="EMBL" id="SHH09301.1"/>
    </source>
</evidence>
<dbReference type="AlphaFoldDB" id="A0A1M5Q6A7"/>
<protein>
    <recommendedName>
        <fullName evidence="1">Glycoside hydrolase 123 catalytic domain-containing protein</fullName>
    </recommendedName>
</protein>